<dbReference type="Pfam" id="PF00400">
    <property type="entry name" value="WD40"/>
    <property type="match status" value="2"/>
</dbReference>
<dbReference type="GO" id="GO:0005634">
    <property type="term" value="C:nucleus"/>
    <property type="evidence" value="ECO:0007669"/>
    <property type="project" value="UniProtKB-SubCell"/>
</dbReference>
<comment type="function">
    <text evidence="6">Required for the formation of N(7)-methylguanine at position 46 (m7G46) in tRNA. In the complex, it is required to stabilize and induce conformational changes of the catalytic subunit.</text>
</comment>
<dbReference type="PROSITE" id="PS50082">
    <property type="entry name" value="WD_REPEATS_2"/>
    <property type="match status" value="1"/>
</dbReference>
<feature type="compositionally biased region" description="Basic and acidic residues" evidence="8">
    <location>
        <begin position="393"/>
        <end position="411"/>
    </location>
</feature>
<evidence type="ECO:0000256" key="8">
    <source>
        <dbReference type="SAM" id="MobiDB-lite"/>
    </source>
</evidence>
<feature type="repeat" description="WD" evidence="7">
    <location>
        <begin position="228"/>
        <end position="248"/>
    </location>
</feature>
<evidence type="ECO:0000313" key="9">
    <source>
        <dbReference type="EMBL" id="CAD9077376.1"/>
    </source>
</evidence>
<dbReference type="AlphaFoldDB" id="A0A7S1KN73"/>
<comment type="subunit">
    <text evidence="6">Forms a heterodimer with the catalytic subunit.</text>
</comment>
<feature type="region of interest" description="Disordered" evidence="8">
    <location>
        <begin position="134"/>
        <end position="158"/>
    </location>
</feature>
<evidence type="ECO:0000256" key="6">
    <source>
        <dbReference type="HAMAP-Rule" id="MF_03056"/>
    </source>
</evidence>
<sequence>MFNVKDLTMTTRPRFTIEPSSQTLAIITSPHQLTVQFISLQSSFDSFTVSASDFNSSSPFTSVCVFQENSSKELFCTLANLDKALYIYDIQKRELINELRTKKRIMASLHVEQTHKLYFADKFGDVWSLDEKRMREKPPMEKPKQQKGKKSRDFAHTDDNDNMTLELGHLATLTDMALSSDGKFLITADRDEKIRVSHFPKTHEIWSFCLGHKQCVTCVAEVDVPGTDSRALVSSSLDGTLKVWEYSNEYKPLRFTHTVQEGAYPVLVRSLGNFVAVCNEKANEIQYFALHENYELLPLEGVKLNLHSEVLHFEFVQNGEYLMVLVADAPNVRVYRVKKQGENVNPALVFEQDSDKYDNVTHVSFELKADSDTYISSMKKANPNDLAGRHKRGKDDEKKEDEKKEVEKEETVAQEAAAEEKALEG</sequence>
<comment type="pathway">
    <text evidence="6">tRNA modification; N(7)-methylguanine-tRNA biosynthesis.</text>
</comment>
<feature type="compositionally biased region" description="Basic and acidic residues" evidence="8">
    <location>
        <begin position="134"/>
        <end position="144"/>
    </location>
</feature>
<comment type="subcellular location">
    <subcellularLocation>
        <location evidence="1 6">Nucleus</location>
    </subcellularLocation>
</comment>
<dbReference type="PANTHER" id="PTHR16288">
    <property type="entry name" value="WD40 REPEAT PROTEIN 4"/>
    <property type="match status" value="1"/>
</dbReference>
<protein>
    <recommendedName>
        <fullName evidence="6">tRNA (guanine-N(7)-)-methyltransferase non-catalytic subunit</fullName>
    </recommendedName>
    <alternativeName>
        <fullName evidence="6">WD repeat-containing protein 4 homolog</fullName>
    </alternativeName>
</protein>
<dbReference type="SMART" id="SM00320">
    <property type="entry name" value="WD40"/>
    <property type="match status" value="2"/>
</dbReference>
<dbReference type="EMBL" id="HBGD01000751">
    <property type="protein sequence ID" value="CAD9077376.1"/>
    <property type="molecule type" value="Transcribed_RNA"/>
</dbReference>
<proteinExistence type="inferred from homology"/>
<evidence type="ECO:0000256" key="3">
    <source>
        <dbReference type="ARBA" id="ARBA00022694"/>
    </source>
</evidence>
<organism evidence="9">
    <name type="scientific">Percolomonas cosmopolitus</name>
    <dbReference type="NCBI Taxonomy" id="63605"/>
    <lineage>
        <taxon>Eukaryota</taxon>
        <taxon>Discoba</taxon>
        <taxon>Heterolobosea</taxon>
        <taxon>Tetramitia</taxon>
        <taxon>Eutetramitia</taxon>
        <taxon>Percolomonadidae</taxon>
        <taxon>Percolomonas</taxon>
    </lineage>
</organism>
<dbReference type="SUPFAM" id="SSF50978">
    <property type="entry name" value="WD40 repeat-like"/>
    <property type="match status" value="1"/>
</dbReference>
<dbReference type="GO" id="GO:0043527">
    <property type="term" value="C:tRNA methyltransferase complex"/>
    <property type="evidence" value="ECO:0007669"/>
    <property type="project" value="TreeGrafter"/>
</dbReference>
<comment type="similarity">
    <text evidence="6">Belongs to the WD repeat TRM82 family.</text>
</comment>
<dbReference type="InterPro" id="IPR015943">
    <property type="entry name" value="WD40/YVTN_repeat-like_dom_sf"/>
</dbReference>
<dbReference type="Gene3D" id="2.130.10.10">
    <property type="entry name" value="YVTN repeat-like/Quinoprotein amine dehydrogenase"/>
    <property type="match status" value="1"/>
</dbReference>
<keyword evidence="2 6" id="KW-0853">WD repeat</keyword>
<dbReference type="InterPro" id="IPR028884">
    <property type="entry name" value="Trm82"/>
</dbReference>
<dbReference type="HAMAP" id="MF_03056">
    <property type="entry name" value="TRM82"/>
    <property type="match status" value="1"/>
</dbReference>
<keyword evidence="3 6" id="KW-0819">tRNA processing</keyword>
<keyword evidence="5 6" id="KW-0539">Nucleus</keyword>
<gene>
    <name evidence="9" type="ORF">PCOS0759_LOCUS608</name>
</gene>
<dbReference type="InterPro" id="IPR001680">
    <property type="entry name" value="WD40_rpt"/>
</dbReference>
<evidence type="ECO:0000256" key="5">
    <source>
        <dbReference type="ARBA" id="ARBA00023242"/>
    </source>
</evidence>
<dbReference type="GO" id="GO:0106004">
    <property type="term" value="P:tRNA (guanine-N7)-methylation"/>
    <property type="evidence" value="ECO:0007669"/>
    <property type="project" value="UniProtKB-UniRule"/>
</dbReference>
<dbReference type="InterPro" id="IPR036322">
    <property type="entry name" value="WD40_repeat_dom_sf"/>
</dbReference>
<accession>A0A7S1KN73</accession>
<dbReference type="UniPathway" id="UPA00989"/>
<evidence type="ECO:0000256" key="4">
    <source>
        <dbReference type="ARBA" id="ARBA00022737"/>
    </source>
</evidence>
<name>A0A7S1KN73_9EUKA</name>
<dbReference type="PANTHER" id="PTHR16288:SF0">
    <property type="entry name" value="TRNA (GUANINE-N(7)-)-METHYLTRANSFERASE NON-CATALYTIC SUBUNIT WDR4"/>
    <property type="match status" value="1"/>
</dbReference>
<evidence type="ECO:0000256" key="7">
    <source>
        <dbReference type="PROSITE-ProRule" id="PRU00221"/>
    </source>
</evidence>
<dbReference type="GO" id="GO:0005829">
    <property type="term" value="C:cytosol"/>
    <property type="evidence" value="ECO:0007669"/>
    <property type="project" value="TreeGrafter"/>
</dbReference>
<evidence type="ECO:0000256" key="1">
    <source>
        <dbReference type="ARBA" id="ARBA00004123"/>
    </source>
</evidence>
<evidence type="ECO:0000256" key="2">
    <source>
        <dbReference type="ARBA" id="ARBA00022574"/>
    </source>
</evidence>
<reference evidence="9" key="1">
    <citation type="submission" date="2021-01" db="EMBL/GenBank/DDBJ databases">
        <authorList>
            <person name="Corre E."/>
            <person name="Pelletier E."/>
            <person name="Niang G."/>
            <person name="Scheremetjew M."/>
            <person name="Finn R."/>
            <person name="Kale V."/>
            <person name="Holt S."/>
            <person name="Cochrane G."/>
            <person name="Meng A."/>
            <person name="Brown T."/>
            <person name="Cohen L."/>
        </authorList>
    </citation>
    <scope>NUCLEOTIDE SEQUENCE</scope>
    <source>
        <strain evidence="9">WS</strain>
    </source>
</reference>
<keyword evidence="4 6" id="KW-0677">Repeat</keyword>
<feature type="region of interest" description="Disordered" evidence="8">
    <location>
        <begin position="378"/>
        <end position="425"/>
    </location>
</feature>